<protein>
    <recommendedName>
        <fullName evidence="3">HhH-GPD domain-containing protein</fullName>
    </recommendedName>
</protein>
<keyword evidence="1" id="KW-0227">DNA damage</keyword>
<feature type="domain" description="HhH-GPD" evidence="3">
    <location>
        <begin position="125"/>
        <end position="282"/>
    </location>
</feature>
<evidence type="ECO:0000313" key="4">
    <source>
        <dbReference type="EMBL" id="KAA8905626.1"/>
    </source>
</evidence>
<evidence type="ECO:0000256" key="1">
    <source>
        <dbReference type="ARBA" id="ARBA00022763"/>
    </source>
</evidence>
<dbReference type="OrthoDB" id="415889at2759"/>
<comment type="caution">
    <text evidence="4">The sequence shown here is derived from an EMBL/GenBank/DDBJ whole genome shotgun (WGS) entry which is preliminary data.</text>
</comment>
<evidence type="ECO:0000313" key="5">
    <source>
        <dbReference type="Proteomes" id="UP000449547"/>
    </source>
</evidence>
<dbReference type="GO" id="GO:0006285">
    <property type="term" value="P:base-excision repair, AP site formation"/>
    <property type="evidence" value="ECO:0007669"/>
    <property type="project" value="TreeGrafter"/>
</dbReference>
<dbReference type="EMBL" id="SWFT01000044">
    <property type="protein sequence ID" value="KAA8905626.1"/>
    <property type="molecule type" value="Genomic_DNA"/>
</dbReference>
<evidence type="ECO:0000259" key="3">
    <source>
        <dbReference type="SMART" id="SM00478"/>
    </source>
</evidence>
<dbReference type="VEuPathDB" id="FungiDB:DIURU_001429"/>
<dbReference type="AlphaFoldDB" id="A0A642UZ60"/>
<dbReference type="SUPFAM" id="SSF48150">
    <property type="entry name" value="DNA-glycosylase"/>
    <property type="match status" value="1"/>
</dbReference>
<reference evidence="4 5" key="1">
    <citation type="submission" date="2019-07" db="EMBL/GenBank/DDBJ databases">
        <title>Genome assembly of two rare yeast pathogens: Diutina rugosa and Trichomonascus ciferrii.</title>
        <authorList>
            <person name="Mixao V."/>
            <person name="Saus E."/>
            <person name="Hansen A."/>
            <person name="Lass-Flor C."/>
            <person name="Gabaldon T."/>
        </authorList>
    </citation>
    <scope>NUCLEOTIDE SEQUENCE [LARGE SCALE GENOMIC DNA]</scope>
    <source>
        <strain evidence="4 5">CBS 613</strain>
    </source>
</reference>
<dbReference type="CDD" id="cd00056">
    <property type="entry name" value="ENDO3c"/>
    <property type="match status" value="1"/>
</dbReference>
<keyword evidence="2" id="KW-0234">DNA repair</keyword>
<organism evidence="4 5">
    <name type="scientific">Diutina rugosa</name>
    <name type="common">Yeast</name>
    <name type="synonym">Candida rugosa</name>
    <dbReference type="NCBI Taxonomy" id="5481"/>
    <lineage>
        <taxon>Eukaryota</taxon>
        <taxon>Fungi</taxon>
        <taxon>Dikarya</taxon>
        <taxon>Ascomycota</taxon>
        <taxon>Saccharomycotina</taxon>
        <taxon>Pichiomycetes</taxon>
        <taxon>Debaryomycetaceae</taxon>
        <taxon>Diutina</taxon>
    </lineage>
</organism>
<gene>
    <name evidence="4" type="ORF">DIURU_001429</name>
</gene>
<accession>A0A642UZ60</accession>
<dbReference type="Proteomes" id="UP000449547">
    <property type="component" value="Unassembled WGS sequence"/>
</dbReference>
<evidence type="ECO:0000256" key="2">
    <source>
        <dbReference type="ARBA" id="ARBA00023204"/>
    </source>
</evidence>
<dbReference type="RefSeq" id="XP_034013786.1">
    <property type="nucleotide sequence ID" value="XM_034153971.1"/>
</dbReference>
<dbReference type="GO" id="GO:0032131">
    <property type="term" value="F:alkylated DNA binding"/>
    <property type="evidence" value="ECO:0007669"/>
    <property type="project" value="TreeGrafter"/>
</dbReference>
<dbReference type="Gene3D" id="1.10.1670.40">
    <property type="match status" value="1"/>
</dbReference>
<dbReference type="OMA" id="FMFILWR"/>
<dbReference type="InterPro" id="IPR003265">
    <property type="entry name" value="HhH-GPD_domain"/>
</dbReference>
<dbReference type="PANTHER" id="PTHR43003:SF5">
    <property type="entry name" value="DNA-3-METHYLADENINE GLYCOSYLASE"/>
    <property type="match status" value="1"/>
</dbReference>
<sequence>MTITRSKRTTSDVVTETKVVESPVKRKKISVTTTTKVTTSKTAKAPKIHIEDALRQRNPDIYTGILPEEFVNSHNAEFIEGCHHVLKQDPTLYAVTVHAPFPNYKPDEPKATVNDYWYSLIRSVMGQQVSGAAAKSVAAKFRALFPKVEGPTPQGTLKFTFDELKASGLSNQKTKYVISISEAFSDSNHPLSKIEFYQNASADELTAELIKLKGIAEWSAKMFEAFTLRRLRVFAYEDLGVARGMARYLEKRPEILNEVKQIVHEDEEKRARLKKKSKFTNGSNSKRDWVPLHDEYVCEVARKFAPYETVFMMILWRLSSTNVDVLLY</sequence>
<dbReference type="Gene3D" id="1.10.340.30">
    <property type="entry name" value="Hypothetical protein, domain 2"/>
    <property type="match status" value="1"/>
</dbReference>
<proteinExistence type="predicted"/>
<name>A0A642UZ60_DIURU</name>
<dbReference type="GO" id="GO:0043916">
    <property type="term" value="F:DNA-7-methylguanine glycosylase activity"/>
    <property type="evidence" value="ECO:0007669"/>
    <property type="project" value="TreeGrafter"/>
</dbReference>
<dbReference type="GO" id="GO:0032993">
    <property type="term" value="C:protein-DNA complex"/>
    <property type="evidence" value="ECO:0007669"/>
    <property type="project" value="TreeGrafter"/>
</dbReference>
<dbReference type="SMART" id="SM00478">
    <property type="entry name" value="ENDO3c"/>
    <property type="match status" value="1"/>
</dbReference>
<dbReference type="GO" id="GO:0005634">
    <property type="term" value="C:nucleus"/>
    <property type="evidence" value="ECO:0007669"/>
    <property type="project" value="TreeGrafter"/>
</dbReference>
<dbReference type="Pfam" id="PF00730">
    <property type="entry name" value="HhH-GPD"/>
    <property type="match status" value="1"/>
</dbReference>
<dbReference type="GeneID" id="54780082"/>
<dbReference type="InterPro" id="IPR051912">
    <property type="entry name" value="Alkylbase_DNA_Glycosylase/TA"/>
</dbReference>
<dbReference type="GO" id="GO:0006307">
    <property type="term" value="P:DNA alkylation repair"/>
    <property type="evidence" value="ECO:0007669"/>
    <property type="project" value="TreeGrafter"/>
</dbReference>
<dbReference type="GO" id="GO:0008725">
    <property type="term" value="F:DNA-3-methyladenine glycosylase activity"/>
    <property type="evidence" value="ECO:0007669"/>
    <property type="project" value="TreeGrafter"/>
</dbReference>
<keyword evidence="5" id="KW-1185">Reference proteome</keyword>
<dbReference type="InterPro" id="IPR011257">
    <property type="entry name" value="DNA_glycosylase"/>
</dbReference>
<dbReference type="PANTHER" id="PTHR43003">
    <property type="entry name" value="DNA-3-METHYLADENINE GLYCOSYLASE"/>
    <property type="match status" value="1"/>
</dbReference>